<gene>
    <name evidence="2" type="ORF">E4167_29990</name>
</gene>
<dbReference type="PROSITE" id="PS50404">
    <property type="entry name" value="GST_NTER"/>
    <property type="match status" value="1"/>
</dbReference>
<evidence type="ECO:0000313" key="3">
    <source>
        <dbReference type="Proteomes" id="UP000298274"/>
    </source>
</evidence>
<dbReference type="CDD" id="cd03043">
    <property type="entry name" value="GST_N_1"/>
    <property type="match status" value="1"/>
</dbReference>
<dbReference type="Pfam" id="PF13409">
    <property type="entry name" value="GST_N_2"/>
    <property type="match status" value="1"/>
</dbReference>
<dbReference type="GO" id="GO:0006559">
    <property type="term" value="P:L-phenylalanine catabolic process"/>
    <property type="evidence" value="ECO:0007669"/>
    <property type="project" value="TreeGrafter"/>
</dbReference>
<dbReference type="InterPro" id="IPR004045">
    <property type="entry name" value="Glutathione_S-Trfase_N"/>
</dbReference>
<evidence type="ECO:0000313" key="2">
    <source>
        <dbReference type="EMBL" id="QCG68183.1"/>
    </source>
</evidence>
<proteinExistence type="predicted"/>
<feature type="domain" description="GST N-terminal" evidence="1">
    <location>
        <begin position="3"/>
        <end position="83"/>
    </location>
</feature>
<dbReference type="InterPro" id="IPR040079">
    <property type="entry name" value="Glutathione_S-Trfase"/>
</dbReference>
<dbReference type="SUPFAM" id="SSF52833">
    <property type="entry name" value="Thioredoxin-like"/>
    <property type="match status" value="1"/>
</dbReference>
<keyword evidence="2" id="KW-0808">Transferase</keyword>
<reference evidence="3" key="1">
    <citation type="submission" date="2019-04" db="EMBL/GenBank/DDBJ databases">
        <title>Complete genome sequence of Pseudomonas veronii strain PVy, a versatile degrader capable of using multiple contaminants as sole carbon sources.</title>
        <authorList>
            <person name="Lopez-Echartea E."/>
            <person name="Ridl J."/>
            <person name="Pajer P."/>
            <person name="Strejcek M."/>
            <person name="Suman J."/>
            <person name="Uhlik O."/>
        </authorList>
    </citation>
    <scope>NUCLEOTIDE SEQUENCE [LARGE SCALE GENOMIC DNA]</scope>
    <source>
        <strain evidence="3">Pvy</strain>
    </source>
</reference>
<dbReference type="SUPFAM" id="SSF47616">
    <property type="entry name" value="GST C-terminal domain-like"/>
    <property type="match status" value="1"/>
</dbReference>
<name>A0A4P7YBS4_PSEVE</name>
<accession>A0A4P7YBS4</accession>
<dbReference type="PANTHER" id="PTHR42673">
    <property type="entry name" value="MALEYLACETOACETATE ISOMERASE"/>
    <property type="match status" value="1"/>
</dbReference>
<dbReference type="GO" id="GO:0006749">
    <property type="term" value="P:glutathione metabolic process"/>
    <property type="evidence" value="ECO:0007669"/>
    <property type="project" value="TreeGrafter"/>
</dbReference>
<dbReference type="EMBL" id="CP039631">
    <property type="protein sequence ID" value="QCG68183.1"/>
    <property type="molecule type" value="Genomic_DNA"/>
</dbReference>
<dbReference type="SFLD" id="SFLDS00019">
    <property type="entry name" value="Glutathione_Transferase_(cytos"/>
    <property type="match status" value="1"/>
</dbReference>
<dbReference type="GO" id="GO:0004364">
    <property type="term" value="F:glutathione transferase activity"/>
    <property type="evidence" value="ECO:0007669"/>
    <property type="project" value="TreeGrafter"/>
</dbReference>
<dbReference type="Proteomes" id="UP000298274">
    <property type="component" value="Chromosome"/>
</dbReference>
<dbReference type="RefSeq" id="WP_046481861.1">
    <property type="nucleotide sequence ID" value="NZ_CP039631.3"/>
</dbReference>
<dbReference type="InterPro" id="IPR036282">
    <property type="entry name" value="Glutathione-S-Trfase_C_sf"/>
</dbReference>
<dbReference type="GO" id="GO:0016034">
    <property type="term" value="F:maleylacetoacetate isomerase activity"/>
    <property type="evidence" value="ECO:0007669"/>
    <property type="project" value="TreeGrafter"/>
</dbReference>
<dbReference type="AlphaFoldDB" id="A0A4P7YBS4"/>
<dbReference type="PANTHER" id="PTHR42673:SF4">
    <property type="entry name" value="MALEYLACETOACETATE ISOMERASE"/>
    <property type="match status" value="1"/>
</dbReference>
<protein>
    <submittedName>
        <fullName evidence="2">Glutathione S-transferase family protein</fullName>
    </submittedName>
</protein>
<dbReference type="Gene3D" id="1.20.1050.10">
    <property type="match status" value="1"/>
</dbReference>
<sequence>MSTKLVIGDFNKSSWSLRAWLVLVAADVSFETLQIKLEQSDTRKHILEYSPSGKVPALLINDIAINDSLAISEYIAGTYSAANLWPQDSRIKALARAAAAEMHSGFTHLRTQMSFGLNTGDIPESLTAETREEIMRVFAIWSNLRDLSGSKQFLCGDFGIVHAMFAPVAFRFRRYGIAIPAQLQGYVDNVVAYPPVQKWLKLAAQEI</sequence>
<dbReference type="InterPro" id="IPR036249">
    <property type="entry name" value="Thioredoxin-like_sf"/>
</dbReference>
<dbReference type="Gene3D" id="3.40.30.10">
    <property type="entry name" value="Glutaredoxin"/>
    <property type="match status" value="1"/>
</dbReference>
<organism evidence="2 3">
    <name type="scientific">Pseudomonas veronii</name>
    <dbReference type="NCBI Taxonomy" id="76761"/>
    <lineage>
        <taxon>Bacteria</taxon>
        <taxon>Pseudomonadati</taxon>
        <taxon>Pseudomonadota</taxon>
        <taxon>Gammaproteobacteria</taxon>
        <taxon>Pseudomonadales</taxon>
        <taxon>Pseudomonadaceae</taxon>
        <taxon>Pseudomonas</taxon>
    </lineage>
</organism>
<evidence type="ECO:0000259" key="1">
    <source>
        <dbReference type="PROSITE" id="PS50404"/>
    </source>
</evidence>
<dbReference type="CDD" id="cd03194">
    <property type="entry name" value="GST_C_3"/>
    <property type="match status" value="1"/>
</dbReference>